<evidence type="ECO:0000259" key="8">
    <source>
        <dbReference type="Pfam" id="PF12830"/>
    </source>
</evidence>
<reference evidence="9" key="1">
    <citation type="submission" date="2020-11" db="EMBL/GenBank/DDBJ databases">
        <authorList>
            <consortium name="DOE Joint Genome Institute"/>
            <person name="Ahrendt S."/>
            <person name="Riley R."/>
            <person name="Andreopoulos W."/>
            <person name="Labutti K."/>
            <person name="Pangilinan J."/>
            <person name="Ruiz-Duenas F.J."/>
            <person name="Barrasa J.M."/>
            <person name="Sanchez-Garcia M."/>
            <person name="Camarero S."/>
            <person name="Miyauchi S."/>
            <person name="Serrano A."/>
            <person name="Linde D."/>
            <person name="Babiker R."/>
            <person name="Drula E."/>
            <person name="Ayuso-Fernandez I."/>
            <person name="Pacheco R."/>
            <person name="Padilla G."/>
            <person name="Ferreira P."/>
            <person name="Barriuso J."/>
            <person name="Kellner H."/>
            <person name="Castanera R."/>
            <person name="Alfaro M."/>
            <person name="Ramirez L."/>
            <person name="Pisabarro A.G."/>
            <person name="Kuo A."/>
            <person name="Tritt A."/>
            <person name="Lipzen A."/>
            <person name="He G."/>
            <person name="Yan M."/>
            <person name="Ng V."/>
            <person name="Cullen D."/>
            <person name="Martin F."/>
            <person name="Rosso M.-N."/>
            <person name="Henrissat B."/>
            <person name="Hibbett D."/>
            <person name="Martinez A.T."/>
            <person name="Grigoriev I.V."/>
        </authorList>
    </citation>
    <scope>NUCLEOTIDE SEQUENCE</scope>
    <source>
        <strain evidence="9">CIRM-BRFM 674</strain>
    </source>
</reference>
<dbReference type="GO" id="GO:0003682">
    <property type="term" value="F:chromatin binding"/>
    <property type="evidence" value="ECO:0007669"/>
    <property type="project" value="TreeGrafter"/>
</dbReference>
<dbReference type="OrthoDB" id="418242at2759"/>
<keyword evidence="10" id="KW-1185">Reference proteome</keyword>
<dbReference type="InterPro" id="IPR026003">
    <property type="entry name" value="Cohesin_HEAT"/>
</dbReference>
<feature type="region of interest" description="Disordered" evidence="7">
    <location>
        <begin position="280"/>
        <end position="310"/>
    </location>
</feature>
<feature type="region of interest" description="Disordered" evidence="7">
    <location>
        <begin position="173"/>
        <end position="254"/>
    </location>
</feature>
<feature type="domain" description="Sister chromatid cohesion C-terminal" evidence="8">
    <location>
        <begin position="1717"/>
        <end position="1900"/>
    </location>
</feature>
<sequence>MSHNNQWIPNNHPNFTRRDRQQRPQEPHATNFQGQRPSDAIQNGQRLLAVYPPASATPTHHVSRHISSMTLTAAPTFPQPNYYNVPAGGSDYSQRNPAPFSDYDQQLRYMSSQQQPVDDSGYWENTRNDAVRMLNEQAGSSYQYQEPAHWSPPAPPSSFQTNSFAQSIFQRTAPSNAYPTPPPAPINHSSSSLAFALGPPPTPHQYQPPSHPPPPPLPPQQPQYAAQIPSHPHPPQQPLNHRPQPYPEPAKVFQPQESKAFYDDFLERKMQQMNPLLAPVLNQPPSRAVTPPRKTKELPPEESPDPLALRSDASPISTVAVTPQKRKPVVLIESPSIKRMQSLKAMPNSSQAPIPKLETPRRAVPLTPSTNGTATSSAFSKMSGMSCNDVTPTHKRIVNNAYVSVPLSPWTTPARKNGEKVLSVDDTPDMGGYASQDDGPASPTKRGGITDSVKSSARRTGDRDDRGPLEKFTSLIEDIFEAEDTLPSELEPSDLNHDFFSHLSSDLSRPMLASSVIRKLTKLINHVARPTKRLRQPTTGGVLGTPRAKGRMADVDTQILSRLLKILERSVRAGEDVEPFLHHAHAVSGAGHGAKSVSPRKPSAKKAHGGKAHGGKSDRQRSKTPRDEEDGEEGESRASQAHSNSVPSVDDAEWEKLDAQLDLAHESILAADCCVALLASDRLTKQLYSEELITGCLNTIKNQLTKILYPFVEASAEAGATLGINPLLHGIVKNAHPNSSGCRRQLSELFVALSAVIPRVNDLVNAEAVSMSDSIIIQAVYIAIGPFFVADAGTEGDAKGKDKKENVVIKTLGKSAMRGLRLDALSLIRSIFANHEDQRSWIIEEILTSLIKLNDTKQKAGQYRLRDGRSIRTVSALLLQLVQTSAHDVRIEAKKINKIRQNAFALKRQESFSEREGQQPPPAEPFFDDTDREEIRLYGTGLDSATKAAKAIIIFLTQRSGKGKATKNSNEAEYRLIFDNLIDDLLVVLFWPEWPAAGLILSIASKFMVSSLDDIKTNAQTDSNAAKTMALDHLGVIAARIRTSILKVQKDPPSKKGLRPLDDIVSNTSLKHLNRFLDAHQDVASHLCKRSSEDQAYDSARELTAATLGQELATALKQVQGWIEHPETDEDLNLKDPAHLDAFGQRLKIALRSLWKDIPSDVFDVGSQEEVSRIDRLAEEIGTIQSLRNSFNPILTMILNALDAPAIFMRTKALRALGQIVTSDASILAMPNVRRGIESHLLDSSPAVRDAAVELIGKYMIDSPEVAGDYYQKIADRMADTGLSVRKRVIKLLKAFYPITADARRIDIATRLVLRMLDEDDTVKDLAIKTIEELWFPPLPLQSAMKGRSTAAANPHDKAALLSKVSVIMGTSAQFKDRQSPLEDLLHKIMAEKDGNEKSSLHARYAEICEALIDGLVDASDLPDFTVINCIRTIYLLTSAYPSILSGTNASTLLPYLKNANSGEELSTSDYLLKIFKVSIPHMPKTAAKFGHELQATLQPMIIKPSGAGGIQILQETVGCMCVVVQYLTHDFVRLVNLLKSCNARLQQINKRPATQEINANESRALIILIFIVSLLTENCNFDNLRRDNSNLVADLNAISQGSISEHVYNTLLTLYEKHNNPSLRGRILQCLGFLFRAHPTLMTMERSALVMDEIFASSEEEGKGRLLKIIQDFLVSEASKHSAKEKESTKSKSKTSEVNMEELVGNTDGFADSGVSSAIVQRYLNHVLEAALSQNVQIQAVAIDVLSFTIKQGLAHPLQSFPVIVALETSPISNISNRASALHAILQGKHASLLNTRYTVSARKTFDYQKKICTSVVQGFRMQPTPVALLQRWYSHIREKRPIRQDFLKSLVKIFQENSSYESSQDEVNYMRYMAENFSAFDYKTQEEVLTVIKYLTSVLSTTGMQFLEIISPSHLLTHLHSPTQSQPSQSQTQAPSEPSTITQSSEQTLVEDGMDVDVPKLVEKPVETKQHDQVALMRTSVVIAVVMLLKAHLKTLYSLSEDKCNKFVIGKKSAIGDKPASKRHDHPISWDRLPFATNPLLTTQDAELQKARFLEIWNEDGLTAEPEEDEFL</sequence>
<evidence type="ECO:0000256" key="5">
    <source>
        <dbReference type="ARBA" id="ARBA00023306"/>
    </source>
</evidence>
<feature type="compositionally biased region" description="Basic and acidic residues" evidence="7">
    <location>
        <begin position="615"/>
        <end position="626"/>
    </location>
</feature>
<organism evidence="9 10">
    <name type="scientific">Pholiota conissans</name>
    <dbReference type="NCBI Taxonomy" id="109636"/>
    <lineage>
        <taxon>Eukaryota</taxon>
        <taxon>Fungi</taxon>
        <taxon>Dikarya</taxon>
        <taxon>Basidiomycota</taxon>
        <taxon>Agaricomycotina</taxon>
        <taxon>Agaricomycetes</taxon>
        <taxon>Agaricomycetidae</taxon>
        <taxon>Agaricales</taxon>
        <taxon>Agaricineae</taxon>
        <taxon>Strophariaceae</taxon>
        <taxon>Pholiota</taxon>
    </lineage>
</organism>
<evidence type="ECO:0000256" key="4">
    <source>
        <dbReference type="ARBA" id="ARBA00023242"/>
    </source>
</evidence>
<comment type="similarity">
    <text evidence="2 6">Belongs to the SCC2/Nipped-B family.</text>
</comment>
<proteinExistence type="inferred from homology"/>
<evidence type="ECO:0000256" key="7">
    <source>
        <dbReference type="SAM" id="MobiDB-lite"/>
    </source>
</evidence>
<dbReference type="Pfam" id="PF12765">
    <property type="entry name" value="Cohesin_HEAT"/>
    <property type="match status" value="1"/>
</dbReference>
<dbReference type="GO" id="GO:0090694">
    <property type="term" value="C:Scc2-Scc4 cohesin loading complex"/>
    <property type="evidence" value="ECO:0007669"/>
    <property type="project" value="TreeGrafter"/>
</dbReference>
<dbReference type="SUPFAM" id="SSF48371">
    <property type="entry name" value="ARM repeat"/>
    <property type="match status" value="1"/>
</dbReference>
<comment type="caution">
    <text evidence="9">The sequence shown here is derived from an EMBL/GenBank/DDBJ whole genome shotgun (WGS) entry which is preliminary data.</text>
</comment>
<dbReference type="GO" id="GO:0034087">
    <property type="term" value="P:establishment of mitotic sister chromatid cohesion"/>
    <property type="evidence" value="ECO:0007669"/>
    <property type="project" value="TreeGrafter"/>
</dbReference>
<dbReference type="CDD" id="cd23958">
    <property type="entry name" value="SCC2"/>
    <property type="match status" value="1"/>
</dbReference>
<accession>A0A9P5Z2F4</accession>
<feature type="compositionally biased region" description="Basic and acidic residues" evidence="7">
    <location>
        <begin position="16"/>
        <end position="26"/>
    </location>
</feature>
<protein>
    <recommendedName>
        <fullName evidence="6">Sister chromatid cohesion protein</fullName>
    </recommendedName>
</protein>
<evidence type="ECO:0000256" key="2">
    <source>
        <dbReference type="ARBA" id="ARBA00009252"/>
    </source>
</evidence>
<keyword evidence="5 6" id="KW-0131">Cell cycle</keyword>
<feature type="compositionally biased region" description="Basic and acidic residues" evidence="7">
    <location>
        <begin position="459"/>
        <end position="468"/>
    </location>
</feature>
<feature type="compositionally biased region" description="Low complexity" evidence="7">
    <location>
        <begin position="587"/>
        <end position="597"/>
    </location>
</feature>
<feature type="compositionally biased region" description="Pro residues" evidence="7">
    <location>
        <begin position="209"/>
        <end position="221"/>
    </location>
</feature>
<dbReference type="InterPro" id="IPR024986">
    <property type="entry name" value="Nipped-B_C"/>
</dbReference>
<feature type="region of interest" description="Disordered" evidence="7">
    <location>
        <begin position="1"/>
        <end position="38"/>
    </location>
</feature>
<gene>
    <name evidence="9" type="ORF">BDN70DRAFT_993096</name>
</gene>
<feature type="compositionally biased region" description="Low complexity" evidence="7">
    <location>
        <begin position="1923"/>
        <end position="1942"/>
    </location>
</feature>
<feature type="compositionally biased region" description="Polar residues" evidence="7">
    <location>
        <begin position="367"/>
        <end position="386"/>
    </location>
</feature>
<feature type="region of interest" description="Disordered" evidence="7">
    <location>
        <begin position="139"/>
        <end position="161"/>
    </location>
</feature>
<dbReference type="Proteomes" id="UP000807469">
    <property type="component" value="Unassembled WGS sequence"/>
</dbReference>
<evidence type="ECO:0000256" key="6">
    <source>
        <dbReference type="RuleBase" id="RU364107"/>
    </source>
</evidence>
<comment type="subcellular location">
    <subcellularLocation>
        <location evidence="1 6">Nucleus</location>
    </subcellularLocation>
</comment>
<feature type="compositionally biased region" description="Polar residues" evidence="7">
    <location>
        <begin position="28"/>
        <end position="38"/>
    </location>
</feature>
<dbReference type="EMBL" id="MU155203">
    <property type="protein sequence ID" value="KAF9479927.1"/>
    <property type="molecule type" value="Genomic_DNA"/>
</dbReference>
<dbReference type="GO" id="GO:0061775">
    <property type="term" value="F:cohesin loader activity"/>
    <property type="evidence" value="ECO:0007669"/>
    <property type="project" value="InterPro"/>
</dbReference>
<feature type="compositionally biased region" description="Polar residues" evidence="7">
    <location>
        <begin position="1"/>
        <end position="14"/>
    </location>
</feature>
<dbReference type="InterPro" id="IPR033031">
    <property type="entry name" value="Scc2/Nipped-B"/>
</dbReference>
<dbReference type="GO" id="GO:0010468">
    <property type="term" value="P:regulation of gene expression"/>
    <property type="evidence" value="ECO:0007669"/>
    <property type="project" value="InterPro"/>
</dbReference>
<dbReference type="PANTHER" id="PTHR21704">
    <property type="entry name" value="NIPPED-B-LIKE PROTEIN DELANGIN SCC2-RELATED"/>
    <property type="match status" value="1"/>
</dbReference>
<name>A0A9P5Z2F4_9AGAR</name>
<feature type="compositionally biased region" description="Polar residues" evidence="7">
    <location>
        <begin position="637"/>
        <end position="647"/>
    </location>
</feature>
<evidence type="ECO:0000256" key="1">
    <source>
        <dbReference type="ARBA" id="ARBA00004123"/>
    </source>
</evidence>
<feature type="compositionally biased region" description="Basic residues" evidence="7">
    <location>
        <begin position="602"/>
        <end position="614"/>
    </location>
</feature>
<dbReference type="Pfam" id="PF12830">
    <property type="entry name" value="Nipped-B_C"/>
    <property type="match status" value="1"/>
</dbReference>
<dbReference type="GO" id="GO:1990414">
    <property type="term" value="P:replication-born double-strand break repair via sister chromatid exchange"/>
    <property type="evidence" value="ECO:0007669"/>
    <property type="project" value="TreeGrafter"/>
</dbReference>
<evidence type="ECO:0000313" key="10">
    <source>
        <dbReference type="Proteomes" id="UP000807469"/>
    </source>
</evidence>
<evidence type="ECO:0000256" key="3">
    <source>
        <dbReference type="ARBA" id="ARBA00022737"/>
    </source>
</evidence>
<feature type="region of interest" description="Disordered" evidence="7">
    <location>
        <begin position="1920"/>
        <end position="1951"/>
    </location>
</feature>
<dbReference type="GO" id="GO:0071169">
    <property type="term" value="P:establishment of protein localization to chromatin"/>
    <property type="evidence" value="ECO:0007669"/>
    <property type="project" value="TreeGrafter"/>
</dbReference>
<dbReference type="Gene3D" id="1.25.10.10">
    <property type="entry name" value="Leucine-rich Repeat Variant"/>
    <property type="match status" value="1"/>
</dbReference>
<feature type="region of interest" description="Disordered" evidence="7">
    <location>
        <begin position="407"/>
        <end position="468"/>
    </location>
</feature>
<dbReference type="GO" id="GO:0140588">
    <property type="term" value="P:chromatin looping"/>
    <property type="evidence" value="ECO:0007669"/>
    <property type="project" value="InterPro"/>
</dbReference>
<keyword evidence="4 6" id="KW-0539">Nucleus</keyword>
<dbReference type="InterPro" id="IPR011989">
    <property type="entry name" value="ARM-like"/>
</dbReference>
<feature type="region of interest" description="Disordered" evidence="7">
    <location>
        <begin position="587"/>
        <end position="650"/>
    </location>
</feature>
<dbReference type="PANTHER" id="PTHR21704:SF18">
    <property type="entry name" value="NIPPED-B-LIKE PROTEIN"/>
    <property type="match status" value="1"/>
</dbReference>
<feature type="region of interest" description="Disordered" evidence="7">
    <location>
        <begin position="362"/>
        <end position="386"/>
    </location>
</feature>
<dbReference type="InterPro" id="IPR016024">
    <property type="entry name" value="ARM-type_fold"/>
</dbReference>
<evidence type="ECO:0000313" key="9">
    <source>
        <dbReference type="EMBL" id="KAF9479927.1"/>
    </source>
</evidence>
<keyword evidence="3 6" id="KW-0677">Repeat</keyword>